<comment type="caution">
    <text evidence="1">The sequence shown here is derived from an EMBL/GenBank/DDBJ whole genome shotgun (WGS) entry which is preliminary data.</text>
</comment>
<evidence type="ECO:0000313" key="1">
    <source>
        <dbReference type="EMBL" id="RFZ83132.1"/>
    </source>
</evidence>
<reference evidence="1 2" key="1">
    <citation type="submission" date="2018-08" db="EMBL/GenBank/DDBJ databases">
        <title>Mucilaginibacter terrae sp. nov., isolated from manganese diggings.</title>
        <authorList>
            <person name="Huang Y."/>
            <person name="Zhou Z."/>
        </authorList>
    </citation>
    <scope>NUCLEOTIDE SEQUENCE [LARGE SCALE GENOMIC DNA]</scope>
    <source>
        <strain evidence="1 2">ZH6</strain>
    </source>
</reference>
<protein>
    <submittedName>
        <fullName evidence="1">Uncharacterized protein</fullName>
    </submittedName>
</protein>
<dbReference type="EMBL" id="QWDE01000002">
    <property type="protein sequence ID" value="RFZ83132.1"/>
    <property type="molecule type" value="Genomic_DNA"/>
</dbReference>
<name>A0A3E2NQ68_9SPHI</name>
<dbReference type="Proteomes" id="UP000260823">
    <property type="component" value="Unassembled WGS sequence"/>
</dbReference>
<dbReference type="AlphaFoldDB" id="A0A3E2NQ68"/>
<proteinExistence type="predicted"/>
<accession>A0A3E2NQ68</accession>
<sequence length="69" mass="7669">MLFVFVNCNSSNLNSKRDTVEVVNGAYHSSKLVDDIPDTINSVIIVKNSLVNSSWPKHFLLAAHQILTL</sequence>
<keyword evidence="2" id="KW-1185">Reference proteome</keyword>
<dbReference type="RefSeq" id="WP_117383607.1">
    <property type="nucleotide sequence ID" value="NZ_QWDE01000002.1"/>
</dbReference>
<gene>
    <name evidence="1" type="ORF">DYU05_13370</name>
</gene>
<organism evidence="1 2">
    <name type="scientific">Mucilaginibacter terrenus</name>
    <dbReference type="NCBI Taxonomy" id="2482727"/>
    <lineage>
        <taxon>Bacteria</taxon>
        <taxon>Pseudomonadati</taxon>
        <taxon>Bacteroidota</taxon>
        <taxon>Sphingobacteriia</taxon>
        <taxon>Sphingobacteriales</taxon>
        <taxon>Sphingobacteriaceae</taxon>
        <taxon>Mucilaginibacter</taxon>
    </lineage>
</organism>
<evidence type="ECO:0000313" key="2">
    <source>
        <dbReference type="Proteomes" id="UP000260823"/>
    </source>
</evidence>